<dbReference type="InterPro" id="IPR011527">
    <property type="entry name" value="ABC1_TM_dom"/>
</dbReference>
<dbReference type="PANTHER" id="PTHR24221:SF630">
    <property type="entry name" value="ABC TRANSPORTER B FAMILY MEMBER 29, CHLOROPLASTIC"/>
    <property type="match status" value="1"/>
</dbReference>
<dbReference type="SUPFAM" id="SSF52540">
    <property type="entry name" value="P-loop containing nucleoside triphosphate hydrolases"/>
    <property type="match status" value="1"/>
</dbReference>
<dbReference type="PROSITE" id="PS50929">
    <property type="entry name" value="ABC_TM1F"/>
    <property type="match status" value="1"/>
</dbReference>
<evidence type="ECO:0000259" key="10">
    <source>
        <dbReference type="PROSITE" id="PS50893"/>
    </source>
</evidence>
<comment type="caution">
    <text evidence="12">The sequence shown here is derived from an EMBL/GenBank/DDBJ whole genome shotgun (WGS) entry which is preliminary data.</text>
</comment>
<sequence>MLLLAALAPPSSVLSLSSSSLQNISFLRNRLSVAHLRFSSLIILSNPSLSSSSSPFFAAARESPPSIVAACESRPRDAAFRFSSPLFQIAPFLRDEWTTILKGWLCSFVAIYCLSRAVPQLGRLSSILSQVHSPRVPQEGAVLVALGCLSSAAAYLQQAFLWEAASRSVYRLRIHVFDRILQRDLEFFEGNNGLLAGDVAYRMTAEAADVSEALYAILNMTVPNTLQFVAMATQMISVSPMLSLLAAFAVPCILFFIAYLGETLRKISRKASMSSARLSAYLNEVLPSMLVVKANIGESKESFRFQTLALDNLLQQLKKKKMKALIPQLVQALCLGGLLVLCVCSVVVSRNSFDCSNLFSFITALMLLIEPIKGAGKAYNELKQGEPAIERLLDPTRFIPKVTEKSDAIDLDYVTGDIRFCGVKFRYGDDMPYVLDQADLHIRPGERVALVGPSGGGKTTLSKLLLRLYDPQCGSILVDNHDIQDVKLKSLRKHIVLVSQESVIAAIFCKDFGALKGMLFSGTVTENIGYRDLTGQINQADVEYAARIANADEFITKFVEGYETNIGQRGSLLSGGQKQRLAIARALYQNASLLILDEATSALDGKSELLVREALKRLMENHTVLVIAHRLETVQMADRVVVLDRGKLTEISKSSFLSSGGLCDSHLV</sequence>
<dbReference type="Gene3D" id="3.40.50.300">
    <property type="entry name" value="P-loop containing nucleotide triphosphate hydrolases"/>
    <property type="match status" value="1"/>
</dbReference>
<keyword evidence="3" id="KW-1003">Cell membrane</keyword>
<dbReference type="CDD" id="cd07346">
    <property type="entry name" value="ABC_6TM_exporters"/>
    <property type="match status" value="1"/>
</dbReference>
<keyword evidence="2" id="KW-0813">Transport</keyword>
<evidence type="ECO:0000256" key="8">
    <source>
        <dbReference type="ARBA" id="ARBA00023136"/>
    </source>
</evidence>
<keyword evidence="8 9" id="KW-0472">Membrane</keyword>
<evidence type="ECO:0000256" key="1">
    <source>
        <dbReference type="ARBA" id="ARBA00004651"/>
    </source>
</evidence>
<keyword evidence="5" id="KW-0547">Nucleotide-binding</keyword>
<feature type="domain" description="ABC transmembrane type-1" evidence="11">
    <location>
        <begin position="121"/>
        <end position="384"/>
    </location>
</feature>
<evidence type="ECO:0000313" key="12">
    <source>
        <dbReference type="EMBL" id="KAG6473720.1"/>
    </source>
</evidence>
<comment type="subcellular location">
    <subcellularLocation>
        <location evidence="1">Cell membrane</location>
        <topology evidence="1">Multi-pass membrane protein</topology>
    </subcellularLocation>
</comment>
<feature type="transmembrane region" description="Helical" evidence="9">
    <location>
        <begin position="241"/>
        <end position="260"/>
    </location>
</feature>
<evidence type="ECO:0000256" key="6">
    <source>
        <dbReference type="ARBA" id="ARBA00022840"/>
    </source>
</evidence>
<protein>
    <recommendedName>
        <fullName evidence="14">ABC transporter B family member 29, chloroplastic</fullName>
    </recommendedName>
</protein>
<dbReference type="InterPro" id="IPR036640">
    <property type="entry name" value="ABC1_TM_sf"/>
</dbReference>
<accession>A0A8J5ESW3</accession>
<feature type="domain" description="ABC transporter" evidence="10">
    <location>
        <begin position="418"/>
        <end position="667"/>
    </location>
</feature>
<dbReference type="Pfam" id="PF00664">
    <property type="entry name" value="ABC_membrane"/>
    <property type="match status" value="1"/>
</dbReference>
<dbReference type="GO" id="GO:0016887">
    <property type="term" value="F:ATP hydrolysis activity"/>
    <property type="evidence" value="ECO:0007669"/>
    <property type="project" value="InterPro"/>
</dbReference>
<dbReference type="Gene3D" id="1.20.1560.10">
    <property type="entry name" value="ABC transporter type 1, transmembrane domain"/>
    <property type="match status" value="1"/>
</dbReference>
<evidence type="ECO:0000313" key="13">
    <source>
        <dbReference type="Proteomes" id="UP000734854"/>
    </source>
</evidence>
<dbReference type="InterPro" id="IPR003593">
    <property type="entry name" value="AAA+_ATPase"/>
</dbReference>
<evidence type="ECO:0000256" key="4">
    <source>
        <dbReference type="ARBA" id="ARBA00022692"/>
    </source>
</evidence>
<gene>
    <name evidence="12" type="ORF">ZIOFF_067637</name>
</gene>
<evidence type="ECO:0000256" key="2">
    <source>
        <dbReference type="ARBA" id="ARBA00022448"/>
    </source>
</evidence>
<dbReference type="GO" id="GO:0005886">
    <property type="term" value="C:plasma membrane"/>
    <property type="evidence" value="ECO:0007669"/>
    <property type="project" value="UniProtKB-SubCell"/>
</dbReference>
<dbReference type="PROSITE" id="PS50893">
    <property type="entry name" value="ABC_TRANSPORTER_2"/>
    <property type="match status" value="1"/>
</dbReference>
<dbReference type="InterPro" id="IPR017871">
    <property type="entry name" value="ABC_transporter-like_CS"/>
</dbReference>
<dbReference type="PROSITE" id="PS00211">
    <property type="entry name" value="ABC_TRANSPORTER_1"/>
    <property type="match status" value="1"/>
</dbReference>
<keyword evidence="7 9" id="KW-1133">Transmembrane helix</keyword>
<reference evidence="12 13" key="1">
    <citation type="submission" date="2020-08" db="EMBL/GenBank/DDBJ databases">
        <title>Plant Genome Project.</title>
        <authorList>
            <person name="Zhang R.-G."/>
        </authorList>
    </citation>
    <scope>NUCLEOTIDE SEQUENCE [LARGE SCALE GENOMIC DNA]</scope>
    <source>
        <tissue evidence="12">Rhizome</tissue>
    </source>
</reference>
<dbReference type="FunFam" id="3.40.50.300:FF:000299">
    <property type="entry name" value="ABC transporter ATP-binding protein/permease"/>
    <property type="match status" value="1"/>
</dbReference>
<dbReference type="EMBL" id="JACMSC010000019">
    <property type="protein sequence ID" value="KAG6473720.1"/>
    <property type="molecule type" value="Genomic_DNA"/>
</dbReference>
<evidence type="ECO:0000256" key="7">
    <source>
        <dbReference type="ARBA" id="ARBA00022989"/>
    </source>
</evidence>
<keyword evidence="6" id="KW-0067">ATP-binding</keyword>
<dbReference type="AlphaFoldDB" id="A0A8J5ESW3"/>
<dbReference type="InterPro" id="IPR027417">
    <property type="entry name" value="P-loop_NTPase"/>
</dbReference>
<dbReference type="GO" id="GO:0140359">
    <property type="term" value="F:ABC-type transporter activity"/>
    <property type="evidence" value="ECO:0007669"/>
    <property type="project" value="InterPro"/>
</dbReference>
<dbReference type="GO" id="GO:0005524">
    <property type="term" value="F:ATP binding"/>
    <property type="evidence" value="ECO:0007669"/>
    <property type="project" value="UniProtKB-KW"/>
</dbReference>
<proteinExistence type="predicted"/>
<keyword evidence="4 9" id="KW-0812">Transmembrane</keyword>
<dbReference type="InterPro" id="IPR003439">
    <property type="entry name" value="ABC_transporter-like_ATP-bd"/>
</dbReference>
<dbReference type="PANTHER" id="PTHR24221">
    <property type="entry name" value="ATP-BINDING CASSETTE SUB-FAMILY B"/>
    <property type="match status" value="1"/>
</dbReference>
<dbReference type="Pfam" id="PF00005">
    <property type="entry name" value="ABC_tran"/>
    <property type="match status" value="1"/>
</dbReference>
<organism evidence="12 13">
    <name type="scientific">Zingiber officinale</name>
    <name type="common">Ginger</name>
    <name type="synonym">Amomum zingiber</name>
    <dbReference type="NCBI Taxonomy" id="94328"/>
    <lineage>
        <taxon>Eukaryota</taxon>
        <taxon>Viridiplantae</taxon>
        <taxon>Streptophyta</taxon>
        <taxon>Embryophyta</taxon>
        <taxon>Tracheophyta</taxon>
        <taxon>Spermatophyta</taxon>
        <taxon>Magnoliopsida</taxon>
        <taxon>Liliopsida</taxon>
        <taxon>Zingiberales</taxon>
        <taxon>Zingiberaceae</taxon>
        <taxon>Zingiber</taxon>
    </lineage>
</organism>
<dbReference type="InterPro" id="IPR039421">
    <property type="entry name" value="Type_1_exporter"/>
</dbReference>
<feature type="transmembrane region" description="Helical" evidence="9">
    <location>
        <begin position="325"/>
        <end position="348"/>
    </location>
</feature>
<name>A0A8J5ESW3_ZINOF</name>
<evidence type="ECO:0000256" key="5">
    <source>
        <dbReference type="ARBA" id="ARBA00022741"/>
    </source>
</evidence>
<dbReference type="FunFam" id="1.20.1560.10:FF:000096">
    <property type="entry name" value="ABC transporter related"/>
    <property type="match status" value="1"/>
</dbReference>
<evidence type="ECO:0000256" key="9">
    <source>
        <dbReference type="SAM" id="Phobius"/>
    </source>
</evidence>
<evidence type="ECO:0000259" key="11">
    <source>
        <dbReference type="PROSITE" id="PS50929"/>
    </source>
</evidence>
<keyword evidence="13" id="KW-1185">Reference proteome</keyword>
<evidence type="ECO:0008006" key="14">
    <source>
        <dbReference type="Google" id="ProtNLM"/>
    </source>
</evidence>
<dbReference type="Proteomes" id="UP000734854">
    <property type="component" value="Unassembled WGS sequence"/>
</dbReference>
<dbReference type="SMART" id="SM00382">
    <property type="entry name" value="AAA"/>
    <property type="match status" value="1"/>
</dbReference>
<evidence type="ECO:0000256" key="3">
    <source>
        <dbReference type="ARBA" id="ARBA00022475"/>
    </source>
</evidence>
<dbReference type="SUPFAM" id="SSF90123">
    <property type="entry name" value="ABC transporter transmembrane region"/>
    <property type="match status" value="1"/>
</dbReference>